<evidence type="ECO:0000313" key="2">
    <source>
        <dbReference type="EMBL" id="TQM73910.1"/>
    </source>
</evidence>
<feature type="region of interest" description="Disordered" evidence="1">
    <location>
        <begin position="126"/>
        <end position="149"/>
    </location>
</feature>
<organism evidence="2 3">
    <name type="scientific">Thermopolyspora flexuosa</name>
    <dbReference type="NCBI Taxonomy" id="103836"/>
    <lineage>
        <taxon>Bacteria</taxon>
        <taxon>Bacillati</taxon>
        <taxon>Actinomycetota</taxon>
        <taxon>Actinomycetes</taxon>
        <taxon>Streptosporangiales</taxon>
        <taxon>Streptosporangiaceae</taxon>
        <taxon>Thermopolyspora</taxon>
    </lineage>
</organism>
<keyword evidence="3" id="KW-1185">Reference proteome</keyword>
<evidence type="ECO:0000256" key="1">
    <source>
        <dbReference type="SAM" id="MobiDB-lite"/>
    </source>
</evidence>
<dbReference type="EMBL" id="VFPQ01000001">
    <property type="protein sequence ID" value="TQM73910.1"/>
    <property type="molecule type" value="Genomic_DNA"/>
</dbReference>
<comment type="caution">
    <text evidence="2">The sequence shown here is derived from an EMBL/GenBank/DDBJ whole genome shotgun (WGS) entry which is preliminary data.</text>
</comment>
<accession>A0A543ITK5</accession>
<name>A0A543ITK5_9ACTN</name>
<dbReference type="AlphaFoldDB" id="A0A543ITK5"/>
<sequence length="279" mass="30349">MCAGFAGGPGRRRKARAGSRRGARRRRRGPQPCAVRQGFRAAHVPRLASWSQGQGPGDRPRPHSRAGPARRKAVAAESTRRRSSAPAAGPAACRALFASRPRGVGSRVPLCGRRLFRWAVLRARPPAGPRTRRTPVSGQDHRPRGLKASAGPTAAYAAARGMIMPHGFVLALLTCGGCGLVPSSSCDLHHTKGIGNRTRPIRTSPPWNACYASDLRECDPAPDGDPATPKVTERSRRTEINFGRRNRYRPTRSRLYLPCHPFTDAWDAGCVPRQPKEFP</sequence>
<feature type="compositionally biased region" description="Basic residues" evidence="1">
    <location>
        <begin position="62"/>
        <end position="73"/>
    </location>
</feature>
<feature type="region of interest" description="Disordered" evidence="1">
    <location>
        <begin position="1"/>
        <end position="90"/>
    </location>
</feature>
<feature type="region of interest" description="Disordered" evidence="1">
    <location>
        <begin position="220"/>
        <end position="244"/>
    </location>
</feature>
<dbReference type="Proteomes" id="UP000319213">
    <property type="component" value="Unassembled WGS sequence"/>
</dbReference>
<protein>
    <submittedName>
        <fullName evidence="2">Uncharacterized protein</fullName>
    </submittedName>
</protein>
<reference evidence="2 3" key="1">
    <citation type="submission" date="2019-06" db="EMBL/GenBank/DDBJ databases">
        <title>Sequencing the genomes of 1000 actinobacteria strains.</title>
        <authorList>
            <person name="Klenk H.-P."/>
        </authorList>
    </citation>
    <scope>NUCLEOTIDE SEQUENCE [LARGE SCALE GENOMIC DNA]</scope>
    <source>
        <strain evidence="2 3">DSM 43186</strain>
    </source>
</reference>
<feature type="compositionally biased region" description="Basic residues" evidence="1">
    <location>
        <begin position="10"/>
        <end position="29"/>
    </location>
</feature>
<proteinExistence type="predicted"/>
<gene>
    <name evidence="2" type="ORF">FHX40_0568</name>
</gene>
<evidence type="ECO:0000313" key="3">
    <source>
        <dbReference type="Proteomes" id="UP000319213"/>
    </source>
</evidence>